<reference evidence="2 3" key="1">
    <citation type="submission" date="2018-04" db="EMBL/GenBank/DDBJ databases">
        <title>Active sludge and wastewater microbial communities from Klosterneuburg, Austria.</title>
        <authorList>
            <person name="Wagner M."/>
        </authorList>
    </citation>
    <scope>NUCLEOTIDE SEQUENCE [LARGE SCALE GENOMIC DNA]</scope>
    <source>
        <strain evidence="2 3">Nm4</strain>
    </source>
</reference>
<evidence type="ECO:0000313" key="3">
    <source>
        <dbReference type="Proteomes" id="UP000244110"/>
    </source>
</evidence>
<feature type="region of interest" description="Disordered" evidence="1">
    <location>
        <begin position="95"/>
        <end position="114"/>
    </location>
</feature>
<evidence type="ECO:0000256" key="1">
    <source>
        <dbReference type="SAM" id="MobiDB-lite"/>
    </source>
</evidence>
<proteinExistence type="predicted"/>
<gene>
    <name evidence="2" type="ORF">C8R28_100542</name>
</gene>
<evidence type="ECO:0000313" key="2">
    <source>
        <dbReference type="EMBL" id="PTQ87436.1"/>
    </source>
</evidence>
<protein>
    <submittedName>
        <fullName evidence="2">Uncharacterized protein</fullName>
    </submittedName>
</protein>
<comment type="caution">
    <text evidence="2">The sequence shown here is derived from an EMBL/GenBank/DDBJ whole genome shotgun (WGS) entry which is preliminary data.</text>
</comment>
<accession>A0A2T5IU73</accession>
<organism evidence="2 3">
    <name type="scientific">Nitrosomonas ureae</name>
    <dbReference type="NCBI Taxonomy" id="44577"/>
    <lineage>
        <taxon>Bacteria</taxon>
        <taxon>Pseudomonadati</taxon>
        <taxon>Pseudomonadota</taxon>
        <taxon>Betaproteobacteria</taxon>
        <taxon>Nitrosomonadales</taxon>
        <taxon>Nitrosomonadaceae</taxon>
        <taxon>Nitrosomonas</taxon>
    </lineage>
</organism>
<dbReference type="Proteomes" id="UP000244110">
    <property type="component" value="Unassembled WGS sequence"/>
</dbReference>
<dbReference type="AlphaFoldDB" id="A0A2T5IU73"/>
<dbReference type="EMBL" id="QAOL01000005">
    <property type="protein sequence ID" value="PTQ87436.1"/>
    <property type="molecule type" value="Genomic_DNA"/>
</dbReference>
<sequence length="114" mass="12861">MWDEHNTRNPILLLRLSGWLLLRAHARTLFGLLFQEPPRSTRASSQGTPQNSILPCKYDLFLGGNAKKRARRCAAHSERQISASVFSAPVICYSMGDEHNTRNPISLPRESGWS</sequence>
<name>A0A2T5IU73_9PROT</name>